<evidence type="ECO:0000313" key="6">
    <source>
        <dbReference type="EMBL" id="CAF9941368.1"/>
    </source>
</evidence>
<dbReference type="SUPFAM" id="SSF48403">
    <property type="entry name" value="Ankyrin repeat"/>
    <property type="match status" value="4"/>
</dbReference>
<feature type="repeat" description="ANK" evidence="3">
    <location>
        <begin position="1650"/>
        <end position="1672"/>
    </location>
</feature>
<evidence type="ECO:0000256" key="3">
    <source>
        <dbReference type="PROSITE-ProRule" id="PRU00023"/>
    </source>
</evidence>
<dbReference type="PANTHER" id="PTHR24198">
    <property type="entry name" value="ANKYRIN REPEAT AND PROTEIN KINASE DOMAIN-CONTAINING PROTEIN"/>
    <property type="match status" value="1"/>
</dbReference>
<protein>
    <recommendedName>
        <fullName evidence="8">NACHT domain-containing protein</fullName>
    </recommendedName>
</protein>
<dbReference type="Gene3D" id="1.25.40.20">
    <property type="entry name" value="Ankyrin repeat-containing domain"/>
    <property type="match status" value="7"/>
</dbReference>
<dbReference type="InterPro" id="IPR056125">
    <property type="entry name" value="DUF7708"/>
</dbReference>
<keyword evidence="7" id="KW-1185">Reference proteome</keyword>
<dbReference type="InterPro" id="IPR027417">
    <property type="entry name" value="P-loop_NTPase"/>
</dbReference>
<feature type="repeat" description="ANK" evidence="3">
    <location>
        <begin position="1306"/>
        <end position="1338"/>
    </location>
</feature>
<feature type="repeat" description="ANK" evidence="3">
    <location>
        <begin position="1536"/>
        <end position="1562"/>
    </location>
</feature>
<feature type="repeat" description="ANK" evidence="3">
    <location>
        <begin position="1459"/>
        <end position="1491"/>
    </location>
</feature>
<accession>A0A8H3J5Z8</accession>
<evidence type="ECO:0000256" key="1">
    <source>
        <dbReference type="ARBA" id="ARBA00022737"/>
    </source>
</evidence>
<feature type="repeat" description="ANK" evidence="3">
    <location>
        <begin position="1616"/>
        <end position="1637"/>
    </location>
</feature>
<gene>
    <name evidence="6" type="ORF">HETSPECPRED_003216</name>
</gene>
<dbReference type="Proteomes" id="UP000664521">
    <property type="component" value="Unassembled WGS sequence"/>
</dbReference>
<feature type="repeat" description="ANK" evidence="3">
    <location>
        <begin position="973"/>
        <end position="1005"/>
    </location>
</feature>
<feature type="repeat" description="ANK" evidence="3">
    <location>
        <begin position="1235"/>
        <end position="1267"/>
    </location>
</feature>
<dbReference type="InterPro" id="IPR036770">
    <property type="entry name" value="Ankyrin_rpt-contain_sf"/>
</dbReference>
<dbReference type="PROSITE" id="PS50088">
    <property type="entry name" value="ANK_REPEAT"/>
    <property type="match status" value="11"/>
</dbReference>
<dbReference type="PRINTS" id="PR01415">
    <property type="entry name" value="ANKYRIN"/>
</dbReference>
<feature type="domain" description="Nephrocystin 3-like N-terminal" evidence="5">
    <location>
        <begin position="374"/>
        <end position="548"/>
    </location>
</feature>
<dbReference type="EMBL" id="CAJPDS010000190">
    <property type="protein sequence ID" value="CAF9941368.1"/>
    <property type="molecule type" value="Genomic_DNA"/>
</dbReference>
<dbReference type="Pfam" id="PF24883">
    <property type="entry name" value="NPHP3_N"/>
    <property type="match status" value="1"/>
</dbReference>
<proteinExistence type="predicted"/>
<keyword evidence="2 3" id="KW-0040">ANK repeat</keyword>
<dbReference type="SMART" id="SM00248">
    <property type="entry name" value="ANK"/>
    <property type="match status" value="26"/>
</dbReference>
<dbReference type="SUPFAM" id="SSF52540">
    <property type="entry name" value="P-loop containing nucleoside triphosphate hydrolases"/>
    <property type="match status" value="1"/>
</dbReference>
<name>A0A8H3J5Z8_9LECA</name>
<evidence type="ECO:0008006" key="8">
    <source>
        <dbReference type="Google" id="ProtNLM"/>
    </source>
</evidence>
<feature type="repeat" description="ANK" evidence="3">
    <location>
        <begin position="1769"/>
        <end position="1801"/>
    </location>
</feature>
<evidence type="ECO:0000313" key="7">
    <source>
        <dbReference type="Proteomes" id="UP000664521"/>
    </source>
</evidence>
<reference evidence="6" key="1">
    <citation type="submission" date="2021-03" db="EMBL/GenBank/DDBJ databases">
        <authorList>
            <person name="Tagirdzhanova G."/>
        </authorList>
    </citation>
    <scope>NUCLEOTIDE SEQUENCE</scope>
</reference>
<dbReference type="Pfam" id="PF13857">
    <property type="entry name" value="Ank_5"/>
    <property type="match status" value="1"/>
</dbReference>
<evidence type="ECO:0000259" key="4">
    <source>
        <dbReference type="Pfam" id="PF24809"/>
    </source>
</evidence>
<feature type="domain" description="DUF7708" evidence="4">
    <location>
        <begin position="126"/>
        <end position="233"/>
    </location>
</feature>
<feature type="repeat" description="ANK" evidence="3">
    <location>
        <begin position="1156"/>
        <end position="1188"/>
    </location>
</feature>
<dbReference type="InterPro" id="IPR002110">
    <property type="entry name" value="Ankyrin_rpt"/>
</dbReference>
<dbReference type="Pfam" id="PF24809">
    <property type="entry name" value="DUF7708"/>
    <property type="match status" value="1"/>
</dbReference>
<dbReference type="Pfam" id="PF13637">
    <property type="entry name" value="Ank_4"/>
    <property type="match status" value="1"/>
</dbReference>
<organism evidence="6 7">
    <name type="scientific">Heterodermia speciosa</name>
    <dbReference type="NCBI Taxonomy" id="116794"/>
    <lineage>
        <taxon>Eukaryota</taxon>
        <taxon>Fungi</taxon>
        <taxon>Dikarya</taxon>
        <taxon>Ascomycota</taxon>
        <taxon>Pezizomycotina</taxon>
        <taxon>Lecanoromycetes</taxon>
        <taxon>OSLEUM clade</taxon>
        <taxon>Lecanoromycetidae</taxon>
        <taxon>Caliciales</taxon>
        <taxon>Physciaceae</taxon>
        <taxon>Heterodermia</taxon>
    </lineage>
</organism>
<sequence length="1957" mass="218010">MSHRSFMGVLRGEEKNYVKLKNSSDGEPTEGDGASEGSVNSGFRLLASNSSELGLWRQAWDDVLGELEKMLPPDFQSIEDLDTLGQVREVHKEAQRRAQDAHMHERMIPGTKKTYRELYGKVANCASKFQIVGDMVTQAEPVYAALPWALIRFVIQCAVGEDEAYRTMLSAAEVVSDLVSQYPALEQLYAKIDSELSGKLRKSLVNLYKAVLQFQVYTINYFDPHCKAKRTMLGFNPITAEDIRHRRHEIDDLKSQVDSDAALVSYEVTKTGIDNLKVGQEGQVEQLEAIKGGIIALAGDTGQALRSLSKDQEEVNRMLVGMWKEPLDGLMMEIENREIEKARRNLHNVRTWLSVAMPWDDLLVAREKRDMPLGDWLVNNKKFQQWQNSETSTMLWLYGFAGTGKTGLVCRVIRELEPPSQKLNRTAFFFCSSDSVHTGSNEAFSRSDPEEALRSIVSQLAASQESNHVAPLLQGKYNTLGPDSDQSMKLPYSDCIEIIVAVSESTPVTIILDAFDECDQNKSPRLIQHLEEIIRRSPANVKVFISTRAFPAIEDKLVPDRSIEVNADNNGVDVRTFIHSTLEKRINDRTLLNGDVPDDLKDEIENTLTGRASNMFLYASLLLEQLCDKNYDDPESIRKRLGSLPRDLKDVYNRIMADIHDENVTSDRSRLIAQNTFKWLLCAQEPLRCDAFLEAISPPARKATHEDVIRACRTLVVKGRQDYEFAHYSVREHIGQMEGYNISVCHLIATQSCLKILDMSFGSEKRPELDGWLSDAQKRFEQYALLYWPLHYEGVKREDMRAARSTVNTLIRSFLLQGRGKRNKYHEWFGEVRKKEKQLQDNKYLASKFNAIQASPMNPLFAACVFGLEDLIAKFGRELDALNKVNHSGQTALCLAIEHNKIDVVKALLTRRFPADPNLLNIRAVAQWEQWDKESHDPILYASAMQCAAANGQLEIAEYLVEHGAHIDLVAGYYGSPLQAAASNGHSQLVEFLLSRGAEPNSQGGYSGNALQAAAAGGHTTIVTFLLENKPPALVDTPGGHYGSALRAAVHSLSSETVWALLEEKANPNVKNKDYGDLLDEAAGLGSSHRDIVRDLISAGAEADLSPKGNELHIMHRAAMFGMIELTEHCLEKKCQIDLVTTQGPAYNQRFGDFPNDMTPLAYACAEGHAGIVDLLLSRNASFELEKPNSAVVWLAALQGHAHVVDLLLRRFKENHSPGDTAQLLLQRPHAETKSGQPILVAAASSGSADTVKVLIEHGAKYESNSANATPLYATATFGCPAVTELLLDYDRRRILDICINQQNVNGKTALFEACSNKQTNVAKMLLDAGADYLAMDKDNTTPLQVSCFHGNFNMVLAIVKRAAQELDRPKFLEFINNRRRRNGNVALIDCAERDHLSCLNLLLDNGADYTIPGNGNYTILHMASRHDNSAIMAAVVLKAAQDLKRHQFLDFLNTRHSSGKTALIDCAERGRQEATSILLNHGADYKIPGHAGNTPLHWSCMGGYREIVETILKRAKSEEPDSSRLLEYINAANQAGITALMEAARRNHLAVVKVLLSFGADYVACRVDRGPSGVTALHDACYKGCREVAIHLLEVASQELEGERFVQFVNARNNQGKTPLHDAASTGRSRLVRLLVGKYNADYTISTPHGHTPLHMASFSGHIGAVSALLETALQDQDHGGFASFLDHKNRWYRTALYDACHQGHTDVIRMLLDHGADYTAANDNGVTPLHVVSWQGPYNAVATILDFVKDQDRAHVTSMLLDRKNKWNKTPLMDACETGRPEIAKLLLEHGTDYRVDNGNGSTALHYCVSHNRINCVRVLLEYAHLHEEEQGLGEFINQQAHNNGASALHDAVRKGYTDIGLLLLRYKPVYDSLDSQKRSPLHHAAQLDNRLLVRALLERAGEEGDKTRFTQFISARDENGDSAWKGTKNAMMEMVMNVLEDLGYSAMYEELVKI</sequence>
<feature type="repeat" description="ANK" evidence="3">
    <location>
        <begin position="1492"/>
        <end position="1524"/>
    </location>
</feature>
<evidence type="ECO:0000256" key="2">
    <source>
        <dbReference type="ARBA" id="ARBA00023043"/>
    </source>
</evidence>
<dbReference type="Pfam" id="PF00023">
    <property type="entry name" value="Ank"/>
    <property type="match status" value="1"/>
</dbReference>
<dbReference type="Gene3D" id="3.40.50.300">
    <property type="entry name" value="P-loop containing nucleotide triphosphate hydrolases"/>
    <property type="match status" value="1"/>
</dbReference>
<keyword evidence="1" id="KW-0677">Repeat</keyword>
<dbReference type="PANTHER" id="PTHR24198:SF165">
    <property type="entry name" value="ANKYRIN REPEAT-CONTAINING PROTEIN-RELATED"/>
    <property type="match status" value="1"/>
</dbReference>
<feature type="repeat" description="ANK" evidence="3">
    <location>
        <begin position="1693"/>
        <end position="1725"/>
    </location>
</feature>
<dbReference type="OrthoDB" id="7464126at2759"/>
<dbReference type="InterPro" id="IPR056884">
    <property type="entry name" value="NPHP3-like_N"/>
</dbReference>
<dbReference type="Pfam" id="PF12796">
    <property type="entry name" value="Ank_2"/>
    <property type="match status" value="8"/>
</dbReference>
<dbReference type="PROSITE" id="PS50297">
    <property type="entry name" value="ANK_REP_REGION"/>
    <property type="match status" value="8"/>
</dbReference>
<evidence type="ECO:0000259" key="5">
    <source>
        <dbReference type="Pfam" id="PF24883"/>
    </source>
</evidence>
<comment type="caution">
    <text evidence="6">The sequence shown here is derived from an EMBL/GenBank/DDBJ whole genome shotgun (WGS) entry which is preliminary data.</text>
</comment>